<dbReference type="AlphaFoldDB" id="A0A8J6B4W2"/>
<evidence type="ECO:0000256" key="1">
    <source>
        <dbReference type="SAM" id="MobiDB-lite"/>
    </source>
</evidence>
<evidence type="ECO:0000313" key="3">
    <source>
        <dbReference type="Proteomes" id="UP000770717"/>
    </source>
</evidence>
<sequence length="68" mass="7347">MNGVSSFSLPTGHASAQSEAGSTDWTGGVGICPLYKENSNTQMSIYLYISSRNNRGMARKQSSKRRSS</sequence>
<feature type="region of interest" description="Disordered" evidence="1">
    <location>
        <begin position="1"/>
        <end position="26"/>
    </location>
</feature>
<evidence type="ECO:0000313" key="2">
    <source>
        <dbReference type="EMBL" id="KAG9461451.1"/>
    </source>
</evidence>
<protein>
    <submittedName>
        <fullName evidence="2">Uncharacterized protein</fullName>
    </submittedName>
</protein>
<organism evidence="2 3">
    <name type="scientific">Eleutherodactylus coqui</name>
    <name type="common">Puerto Rican coqui</name>
    <dbReference type="NCBI Taxonomy" id="57060"/>
    <lineage>
        <taxon>Eukaryota</taxon>
        <taxon>Metazoa</taxon>
        <taxon>Chordata</taxon>
        <taxon>Craniata</taxon>
        <taxon>Vertebrata</taxon>
        <taxon>Euteleostomi</taxon>
        <taxon>Amphibia</taxon>
        <taxon>Batrachia</taxon>
        <taxon>Anura</taxon>
        <taxon>Neobatrachia</taxon>
        <taxon>Hyloidea</taxon>
        <taxon>Eleutherodactylidae</taxon>
        <taxon>Eleutherodactylinae</taxon>
        <taxon>Eleutherodactylus</taxon>
        <taxon>Eleutherodactylus</taxon>
    </lineage>
</organism>
<proteinExistence type="predicted"/>
<dbReference type="Proteomes" id="UP000770717">
    <property type="component" value="Unassembled WGS sequence"/>
</dbReference>
<feature type="compositionally biased region" description="Polar residues" evidence="1">
    <location>
        <begin position="1"/>
        <end position="25"/>
    </location>
</feature>
<name>A0A8J6B4W2_ELECQ</name>
<dbReference type="EMBL" id="WNTK01021388">
    <property type="protein sequence ID" value="KAG9461451.1"/>
    <property type="molecule type" value="Genomic_DNA"/>
</dbReference>
<keyword evidence="3" id="KW-1185">Reference proteome</keyword>
<comment type="caution">
    <text evidence="2">The sequence shown here is derived from an EMBL/GenBank/DDBJ whole genome shotgun (WGS) entry which is preliminary data.</text>
</comment>
<gene>
    <name evidence="2" type="ORF">GDO78_016844</name>
</gene>
<accession>A0A8J6B4W2</accession>
<reference evidence="2" key="1">
    <citation type="thesis" date="2020" institute="ProQuest LLC" country="789 East Eisenhower Parkway, Ann Arbor, MI, USA">
        <title>Comparative Genomics and Chromosome Evolution.</title>
        <authorList>
            <person name="Mudd A.B."/>
        </authorList>
    </citation>
    <scope>NUCLEOTIDE SEQUENCE</scope>
    <source>
        <strain evidence="2">HN-11 Male</strain>
        <tissue evidence="2">Kidney and liver</tissue>
    </source>
</reference>